<dbReference type="Pfam" id="PF00440">
    <property type="entry name" value="TetR_N"/>
    <property type="match status" value="1"/>
</dbReference>
<keyword evidence="1" id="KW-0678">Repressor</keyword>
<comment type="caution">
    <text evidence="8">The sequence shown here is derived from an EMBL/GenBank/DDBJ whole genome shotgun (WGS) entry which is preliminary data.</text>
</comment>
<dbReference type="PRINTS" id="PR00455">
    <property type="entry name" value="HTHTETR"/>
</dbReference>
<organism evidence="8 9">
    <name type="scientific">Mesorhizobium shangrilense</name>
    <dbReference type="NCBI Taxonomy" id="460060"/>
    <lineage>
        <taxon>Bacteria</taxon>
        <taxon>Pseudomonadati</taxon>
        <taxon>Pseudomonadota</taxon>
        <taxon>Alphaproteobacteria</taxon>
        <taxon>Hyphomicrobiales</taxon>
        <taxon>Phyllobacteriaceae</taxon>
        <taxon>Mesorhizobium</taxon>
    </lineage>
</organism>
<dbReference type="PANTHER" id="PTHR30055:SF228">
    <property type="entry name" value="TRANSCRIPTIONAL REGULATOR-RELATED"/>
    <property type="match status" value="1"/>
</dbReference>
<dbReference type="InterPro" id="IPR036271">
    <property type="entry name" value="Tet_transcr_reg_TetR-rel_C_sf"/>
</dbReference>
<proteinExistence type="predicted"/>
<dbReference type="InterPro" id="IPR001647">
    <property type="entry name" value="HTH_TetR"/>
</dbReference>
<dbReference type="Pfam" id="PF13977">
    <property type="entry name" value="TetR_C_6"/>
    <property type="match status" value="1"/>
</dbReference>
<keyword evidence="3 5" id="KW-0238">DNA-binding</keyword>
<dbReference type="SUPFAM" id="SSF46689">
    <property type="entry name" value="Homeodomain-like"/>
    <property type="match status" value="1"/>
</dbReference>
<evidence type="ECO:0000256" key="2">
    <source>
        <dbReference type="ARBA" id="ARBA00023015"/>
    </source>
</evidence>
<protein>
    <submittedName>
        <fullName evidence="8">TetR family transcriptional regulator C-terminal domain-containing protein</fullName>
    </submittedName>
</protein>
<dbReference type="InterPro" id="IPR050109">
    <property type="entry name" value="HTH-type_TetR-like_transc_reg"/>
</dbReference>
<feature type="DNA-binding region" description="H-T-H motif" evidence="5">
    <location>
        <begin position="48"/>
        <end position="67"/>
    </location>
</feature>
<evidence type="ECO:0000256" key="3">
    <source>
        <dbReference type="ARBA" id="ARBA00023125"/>
    </source>
</evidence>
<dbReference type="Gene3D" id="1.10.357.10">
    <property type="entry name" value="Tetracycline Repressor, domain 2"/>
    <property type="match status" value="1"/>
</dbReference>
<dbReference type="EMBL" id="JBEWSZ010000001">
    <property type="protein sequence ID" value="MET2829874.1"/>
    <property type="molecule type" value="Genomic_DNA"/>
</dbReference>
<name>A0ABV2DIV0_9HYPH</name>
<evidence type="ECO:0000313" key="8">
    <source>
        <dbReference type="EMBL" id="MET2829874.1"/>
    </source>
</evidence>
<evidence type="ECO:0000256" key="6">
    <source>
        <dbReference type="SAM" id="MobiDB-lite"/>
    </source>
</evidence>
<sequence length="215" mass="24041">MNQAAAHAENRTDKRRAPTREDQVLERRRSLIEAALTVIARKGLAGFTMNDIAQEAGCSYGVVSFHFKSKEGITLAALDHMVEEYDRSLNRPENDSPAARLLGMIELDFDTEMSNAGRIAVFTDFWAESARNPEYRRRCAELKTRYDAIVMADVAALAELRRIDLDPALVARSLNALIDGLWISGQVFTAPGPAGRDMAKRACRFYLKAIFPNDF</sequence>
<dbReference type="InterPro" id="IPR009057">
    <property type="entry name" value="Homeodomain-like_sf"/>
</dbReference>
<dbReference type="SUPFAM" id="SSF48498">
    <property type="entry name" value="Tetracyclin repressor-like, C-terminal domain"/>
    <property type="match status" value="1"/>
</dbReference>
<keyword evidence="4" id="KW-0804">Transcription</keyword>
<dbReference type="Proteomes" id="UP001548832">
    <property type="component" value="Unassembled WGS sequence"/>
</dbReference>
<dbReference type="PANTHER" id="PTHR30055">
    <property type="entry name" value="HTH-TYPE TRANSCRIPTIONAL REGULATOR RUTR"/>
    <property type="match status" value="1"/>
</dbReference>
<evidence type="ECO:0000259" key="7">
    <source>
        <dbReference type="PROSITE" id="PS50977"/>
    </source>
</evidence>
<gene>
    <name evidence="8" type="ORF">ABVQ20_23140</name>
</gene>
<dbReference type="RefSeq" id="WP_354461789.1">
    <property type="nucleotide sequence ID" value="NZ_JBEWSZ010000001.1"/>
</dbReference>
<feature type="domain" description="HTH tetR-type" evidence="7">
    <location>
        <begin position="25"/>
        <end position="85"/>
    </location>
</feature>
<dbReference type="InterPro" id="IPR039538">
    <property type="entry name" value="BetI_C"/>
</dbReference>
<evidence type="ECO:0000256" key="5">
    <source>
        <dbReference type="PROSITE-ProRule" id="PRU00335"/>
    </source>
</evidence>
<accession>A0ABV2DIV0</accession>
<keyword evidence="9" id="KW-1185">Reference proteome</keyword>
<evidence type="ECO:0000256" key="4">
    <source>
        <dbReference type="ARBA" id="ARBA00023163"/>
    </source>
</evidence>
<evidence type="ECO:0000256" key="1">
    <source>
        <dbReference type="ARBA" id="ARBA00022491"/>
    </source>
</evidence>
<reference evidence="8 9" key="1">
    <citation type="submission" date="2024-06" db="EMBL/GenBank/DDBJ databases">
        <authorList>
            <person name="Kim D.-U."/>
        </authorList>
    </citation>
    <scope>NUCLEOTIDE SEQUENCE [LARGE SCALE GENOMIC DNA]</scope>
    <source>
        <strain evidence="8 9">KACC15460</strain>
    </source>
</reference>
<keyword evidence="2" id="KW-0805">Transcription regulation</keyword>
<feature type="compositionally biased region" description="Basic and acidic residues" evidence="6">
    <location>
        <begin position="8"/>
        <end position="23"/>
    </location>
</feature>
<dbReference type="PROSITE" id="PS50977">
    <property type="entry name" value="HTH_TETR_2"/>
    <property type="match status" value="1"/>
</dbReference>
<evidence type="ECO:0000313" key="9">
    <source>
        <dbReference type="Proteomes" id="UP001548832"/>
    </source>
</evidence>
<feature type="region of interest" description="Disordered" evidence="6">
    <location>
        <begin position="1"/>
        <end position="23"/>
    </location>
</feature>